<feature type="domain" description="Major facilitator superfamily (MFS) profile" evidence="7">
    <location>
        <begin position="216"/>
        <end position="409"/>
    </location>
</feature>
<keyword evidence="3" id="KW-1003">Cell membrane</keyword>
<evidence type="ECO:0000256" key="6">
    <source>
        <dbReference type="ARBA" id="ARBA00023136"/>
    </source>
</evidence>
<protein>
    <submittedName>
        <fullName evidence="8">MFS transporter</fullName>
    </submittedName>
</protein>
<dbReference type="PANTHER" id="PTHR43266">
    <property type="entry name" value="MACROLIDE-EFFLUX PROTEIN"/>
    <property type="match status" value="1"/>
</dbReference>
<dbReference type="Proteomes" id="UP000216207">
    <property type="component" value="Unassembled WGS sequence"/>
</dbReference>
<evidence type="ECO:0000256" key="3">
    <source>
        <dbReference type="ARBA" id="ARBA00022475"/>
    </source>
</evidence>
<dbReference type="PANTHER" id="PTHR43266:SF10">
    <property type="entry name" value="BACILYSIN EXPORTER BACE-RELATED"/>
    <property type="match status" value="1"/>
</dbReference>
<evidence type="ECO:0000256" key="4">
    <source>
        <dbReference type="ARBA" id="ARBA00022692"/>
    </source>
</evidence>
<dbReference type="SUPFAM" id="SSF103473">
    <property type="entry name" value="MFS general substrate transporter"/>
    <property type="match status" value="1"/>
</dbReference>
<comment type="subcellular location">
    <subcellularLocation>
        <location evidence="1">Cell membrane</location>
        <topology evidence="1">Multi-pass membrane protein</topology>
    </subcellularLocation>
</comment>
<sequence>MKTQLFKNRSFISTWAGNGISEMGGAFGTFCNSILVYQLTESTFALGSMWLLYFIPSLILQLVIGPYIDRWSRKWIMVLSQWTRGMIFFIPLIALYTGNLEVWQIYTVQIVVGFISPLYVPANHALTPMIVPKEQLKSANAYIDGTVRIMSFLAPILAGIVIQYLGLDVTLLLVSILLLMSGCTLLLINEGKKADQTVRSTWLLEFKEGIYFFFKQRIVVWLGFFLAFVQFGVGVTMVTTLPYITEVLNGSYAQYGYFMAGFPIGYFIGAILVPKIVFKSRRLIMLGSLFIGGITFLVLAFNHSISFAITTEIIGGIVMAIFSIHNTTICQQVIPNDLMGKVFSVRLFIIRGTMPLGILLGGLLSEAFGVRPLYLLIGLIISTAAFVGLTLPFFKFIDNEVETIKETAA</sequence>
<dbReference type="InterPro" id="IPR011701">
    <property type="entry name" value="MFS"/>
</dbReference>
<dbReference type="PROSITE" id="PS50850">
    <property type="entry name" value="MFS"/>
    <property type="match status" value="1"/>
</dbReference>
<organism evidence="8 9">
    <name type="scientific">Shouchella clausii</name>
    <name type="common">Alkalihalobacillus clausii</name>
    <dbReference type="NCBI Taxonomy" id="79880"/>
    <lineage>
        <taxon>Bacteria</taxon>
        <taxon>Bacillati</taxon>
        <taxon>Bacillota</taxon>
        <taxon>Bacilli</taxon>
        <taxon>Bacillales</taxon>
        <taxon>Bacillaceae</taxon>
        <taxon>Shouchella</taxon>
    </lineage>
</organism>
<comment type="caution">
    <text evidence="8">The sequence shown here is derived from an EMBL/GenBank/DDBJ whole genome shotgun (WGS) entry which is preliminary data.</text>
</comment>
<evidence type="ECO:0000313" key="8">
    <source>
        <dbReference type="EMBL" id="PAE88241.1"/>
    </source>
</evidence>
<dbReference type="InterPro" id="IPR036259">
    <property type="entry name" value="MFS_trans_sf"/>
</dbReference>
<keyword evidence="4" id="KW-0812">Transmembrane</keyword>
<dbReference type="RefSeq" id="WP_011245699.1">
    <property type="nucleotide sequence ID" value="NZ_BOQQ01000017.1"/>
</dbReference>
<keyword evidence="6" id="KW-0472">Membrane</keyword>
<dbReference type="GO" id="GO:0022857">
    <property type="term" value="F:transmembrane transporter activity"/>
    <property type="evidence" value="ECO:0007669"/>
    <property type="project" value="InterPro"/>
</dbReference>
<evidence type="ECO:0000256" key="2">
    <source>
        <dbReference type="ARBA" id="ARBA00022448"/>
    </source>
</evidence>
<evidence type="ECO:0000259" key="7">
    <source>
        <dbReference type="PROSITE" id="PS50850"/>
    </source>
</evidence>
<evidence type="ECO:0000256" key="1">
    <source>
        <dbReference type="ARBA" id="ARBA00004651"/>
    </source>
</evidence>
<dbReference type="EMBL" id="NPCC01000019">
    <property type="protein sequence ID" value="PAE88241.1"/>
    <property type="molecule type" value="Genomic_DNA"/>
</dbReference>
<dbReference type="Pfam" id="PF07690">
    <property type="entry name" value="MFS_1"/>
    <property type="match status" value="1"/>
</dbReference>
<dbReference type="CDD" id="cd06173">
    <property type="entry name" value="MFS_MefA_like"/>
    <property type="match status" value="1"/>
</dbReference>
<name>A0A268NXY5_SHOCL</name>
<evidence type="ECO:0000256" key="5">
    <source>
        <dbReference type="ARBA" id="ARBA00022989"/>
    </source>
</evidence>
<reference evidence="8 9" key="1">
    <citation type="submission" date="2017-07" db="EMBL/GenBank/DDBJ databases">
        <title>Isolation and whole genome analysis of endospore-forming bacteria from heroin.</title>
        <authorList>
            <person name="Kalinowski J."/>
            <person name="Ahrens B."/>
            <person name="Al-Dilaimi A."/>
            <person name="Winkler A."/>
            <person name="Wibberg D."/>
            <person name="Schleenbecker U."/>
            <person name="Ruckert C."/>
            <person name="Wolfel R."/>
            <person name="Grass G."/>
        </authorList>
    </citation>
    <scope>NUCLEOTIDE SEQUENCE [LARGE SCALE GENOMIC DNA]</scope>
    <source>
        <strain evidence="8 9">7539</strain>
    </source>
</reference>
<proteinExistence type="predicted"/>
<dbReference type="AlphaFoldDB" id="A0A268NXY5"/>
<dbReference type="Gene3D" id="1.20.1250.20">
    <property type="entry name" value="MFS general substrate transporter like domains"/>
    <property type="match status" value="1"/>
</dbReference>
<keyword evidence="2" id="KW-0813">Transport</keyword>
<dbReference type="GO" id="GO:0005886">
    <property type="term" value="C:plasma membrane"/>
    <property type="evidence" value="ECO:0007669"/>
    <property type="project" value="UniProtKB-SubCell"/>
</dbReference>
<accession>A0A268NXY5</accession>
<gene>
    <name evidence="8" type="ORF">CHH72_14115</name>
</gene>
<dbReference type="OMA" id="GSIEVWH"/>
<keyword evidence="5" id="KW-1133">Transmembrane helix</keyword>
<evidence type="ECO:0000313" key="9">
    <source>
        <dbReference type="Proteomes" id="UP000216207"/>
    </source>
</evidence>
<dbReference type="InterPro" id="IPR020846">
    <property type="entry name" value="MFS_dom"/>
</dbReference>